<accession>A0A9X1SFB8</accession>
<dbReference type="InterPro" id="IPR051099">
    <property type="entry name" value="AGR/TXD"/>
</dbReference>
<dbReference type="InterPro" id="IPR036249">
    <property type="entry name" value="Thioredoxin-like_sf"/>
</dbReference>
<proteinExistence type="predicted"/>
<organism evidence="3 4">
    <name type="scientific">Blastopirellula sediminis</name>
    <dbReference type="NCBI Taxonomy" id="2894196"/>
    <lineage>
        <taxon>Bacteria</taxon>
        <taxon>Pseudomonadati</taxon>
        <taxon>Planctomycetota</taxon>
        <taxon>Planctomycetia</taxon>
        <taxon>Pirellulales</taxon>
        <taxon>Pirellulaceae</taxon>
        <taxon>Blastopirellula</taxon>
    </lineage>
</organism>
<evidence type="ECO:0000259" key="2">
    <source>
        <dbReference type="PROSITE" id="PS51352"/>
    </source>
</evidence>
<evidence type="ECO:0000313" key="3">
    <source>
        <dbReference type="EMBL" id="MCC9627356.1"/>
    </source>
</evidence>
<dbReference type="PROSITE" id="PS51352">
    <property type="entry name" value="THIOREDOXIN_2"/>
    <property type="match status" value="1"/>
</dbReference>
<reference evidence="3" key="1">
    <citation type="submission" date="2021-11" db="EMBL/GenBank/DDBJ databases">
        <title>Genome sequence.</title>
        <authorList>
            <person name="Sun Q."/>
        </authorList>
    </citation>
    <scope>NUCLEOTIDE SEQUENCE</scope>
    <source>
        <strain evidence="3">JC732</strain>
    </source>
</reference>
<evidence type="ECO:0000256" key="1">
    <source>
        <dbReference type="ARBA" id="ARBA00022729"/>
    </source>
</evidence>
<dbReference type="PANTHER" id="PTHR15337:SF11">
    <property type="entry name" value="THIOREDOXIN DOMAIN-CONTAINING PROTEIN"/>
    <property type="match status" value="1"/>
</dbReference>
<evidence type="ECO:0000313" key="4">
    <source>
        <dbReference type="Proteomes" id="UP001139103"/>
    </source>
</evidence>
<sequence length="370" mass="41041">MKKEKWAVPSGIANSVVSHLRLHARVYALALPLVMTLAPVVVAEEPAVAETEAEEAAPLPSHVEWMTDVAAAQALAKSQNKDLILFFTGSDWCGFCVKLEKAVLLQPGTAKRLEERYVPVVLDFPHGKPQSEELKKQNDELKKKLAVRGFPTLYFVDADLMPQGQMVGYKAPEDFWNSFDEIVAVGEKVSAAKAGAKVAEITDYKQLNAILEAVPEEVLKSGWMETMRKTIDASRGVDDAIAQKWSEKLEQFEREIAEQQFNSDLAAGFMKLKREGASPEDVLAYFDEAATDAADYPSRVLTVKFLKMRYLSEVKKYDEGIAIANEILASEAAGEREKMMTEAVKKQMTRFKEQGQPAGVPAIRMIKPGE</sequence>
<comment type="caution">
    <text evidence="3">The sequence shown here is derived from an EMBL/GenBank/DDBJ whole genome shotgun (WGS) entry which is preliminary data.</text>
</comment>
<keyword evidence="1" id="KW-0732">Signal</keyword>
<keyword evidence="4" id="KW-1185">Reference proteome</keyword>
<dbReference type="Gene3D" id="3.40.30.10">
    <property type="entry name" value="Glutaredoxin"/>
    <property type="match status" value="1"/>
</dbReference>
<gene>
    <name evidence="3" type="ORF">LOC68_03020</name>
</gene>
<feature type="domain" description="Thioredoxin" evidence="2">
    <location>
        <begin position="32"/>
        <end position="191"/>
    </location>
</feature>
<dbReference type="Pfam" id="PF13098">
    <property type="entry name" value="Thioredoxin_2"/>
    <property type="match status" value="1"/>
</dbReference>
<dbReference type="SUPFAM" id="SSF52833">
    <property type="entry name" value="Thioredoxin-like"/>
    <property type="match status" value="1"/>
</dbReference>
<dbReference type="InterPro" id="IPR013766">
    <property type="entry name" value="Thioredoxin_domain"/>
</dbReference>
<dbReference type="AlphaFoldDB" id="A0A9X1SFB8"/>
<dbReference type="Proteomes" id="UP001139103">
    <property type="component" value="Unassembled WGS sequence"/>
</dbReference>
<dbReference type="PANTHER" id="PTHR15337">
    <property type="entry name" value="ANTERIOR GRADIENT PROTEIN-RELATED"/>
    <property type="match status" value="1"/>
</dbReference>
<protein>
    <submittedName>
        <fullName evidence="3">Thioredoxin family protein</fullName>
    </submittedName>
</protein>
<name>A0A9X1SFB8_9BACT</name>
<dbReference type="EMBL" id="JAJKFT010000002">
    <property type="protein sequence ID" value="MCC9627356.1"/>
    <property type="molecule type" value="Genomic_DNA"/>
</dbReference>
<dbReference type="RefSeq" id="WP_230215637.1">
    <property type="nucleotide sequence ID" value="NZ_JAJKFT010000002.1"/>
</dbReference>
<dbReference type="InterPro" id="IPR012336">
    <property type="entry name" value="Thioredoxin-like_fold"/>
</dbReference>